<comment type="caution">
    <text evidence="12">The sequence shown here is derived from an EMBL/GenBank/DDBJ whole genome shotgun (WGS) entry which is preliminary data.</text>
</comment>
<dbReference type="GO" id="GO:0016491">
    <property type="term" value="F:oxidoreductase activity"/>
    <property type="evidence" value="ECO:0007669"/>
    <property type="project" value="UniProtKB-KW"/>
</dbReference>
<dbReference type="InterPro" id="IPR057326">
    <property type="entry name" value="KR_dom"/>
</dbReference>
<dbReference type="GO" id="GO:0004312">
    <property type="term" value="F:fatty acid synthase activity"/>
    <property type="evidence" value="ECO:0007669"/>
    <property type="project" value="TreeGrafter"/>
</dbReference>
<dbReference type="InterPro" id="IPR036736">
    <property type="entry name" value="ACP-like_sf"/>
</dbReference>
<evidence type="ECO:0000256" key="1">
    <source>
        <dbReference type="ARBA" id="ARBA00022450"/>
    </source>
</evidence>
<dbReference type="Gene3D" id="3.40.50.720">
    <property type="entry name" value="NAD(P)-binding Rossmann-like Domain"/>
    <property type="match status" value="1"/>
</dbReference>
<protein>
    <recommendedName>
        <fullName evidence="14">Carrier domain-containing protein</fullName>
    </recommendedName>
</protein>
<evidence type="ECO:0000256" key="4">
    <source>
        <dbReference type="ARBA" id="ARBA00022857"/>
    </source>
</evidence>
<feature type="region of interest" description="Disordered" evidence="9">
    <location>
        <begin position="2019"/>
        <end position="2047"/>
    </location>
</feature>
<dbReference type="InterPro" id="IPR014043">
    <property type="entry name" value="Acyl_transferase_dom"/>
</dbReference>
<dbReference type="InterPro" id="IPR049552">
    <property type="entry name" value="PKS_DH_N"/>
</dbReference>
<dbReference type="PANTHER" id="PTHR43775">
    <property type="entry name" value="FATTY ACID SYNTHASE"/>
    <property type="match status" value="1"/>
</dbReference>
<feature type="region of interest" description="N-terminal hotdog fold" evidence="8">
    <location>
        <begin position="582"/>
        <end position="713"/>
    </location>
</feature>
<keyword evidence="3" id="KW-0808">Transferase</keyword>
<dbReference type="SUPFAM" id="SSF50129">
    <property type="entry name" value="GroES-like"/>
    <property type="match status" value="1"/>
</dbReference>
<evidence type="ECO:0000313" key="12">
    <source>
        <dbReference type="EMBL" id="KAK7745870.1"/>
    </source>
</evidence>
<dbReference type="EMBL" id="JAJSPL020000007">
    <property type="protein sequence ID" value="KAK7745870.1"/>
    <property type="molecule type" value="Genomic_DNA"/>
</dbReference>
<dbReference type="CDD" id="cd05195">
    <property type="entry name" value="enoyl_red"/>
    <property type="match status" value="1"/>
</dbReference>
<dbReference type="SMART" id="SM00823">
    <property type="entry name" value="PKS_PP"/>
    <property type="match status" value="1"/>
</dbReference>
<evidence type="ECO:0000259" key="10">
    <source>
        <dbReference type="PROSITE" id="PS50075"/>
    </source>
</evidence>
<dbReference type="Gene3D" id="3.10.129.110">
    <property type="entry name" value="Polyketide synthase dehydratase"/>
    <property type="match status" value="1"/>
</dbReference>
<feature type="region of interest" description="C-terminal hotdog fold" evidence="8">
    <location>
        <begin position="740"/>
        <end position="896"/>
    </location>
</feature>
<dbReference type="InterPro" id="IPR013968">
    <property type="entry name" value="PKS_KR"/>
</dbReference>
<dbReference type="Pfam" id="PF23297">
    <property type="entry name" value="ACP_SdgA_C"/>
    <property type="match status" value="1"/>
</dbReference>
<dbReference type="Pfam" id="PF08242">
    <property type="entry name" value="Methyltransf_12"/>
    <property type="match status" value="1"/>
</dbReference>
<evidence type="ECO:0000256" key="9">
    <source>
        <dbReference type="SAM" id="MobiDB-lite"/>
    </source>
</evidence>
<dbReference type="Gene3D" id="1.10.1200.10">
    <property type="entry name" value="ACP-like"/>
    <property type="match status" value="1"/>
</dbReference>
<dbReference type="CDD" id="cd02440">
    <property type="entry name" value="AdoMet_MTases"/>
    <property type="match status" value="1"/>
</dbReference>
<accession>A0AAN9UG63</accession>
<keyword evidence="2" id="KW-0597">Phosphoprotein</keyword>
<evidence type="ECO:0008006" key="14">
    <source>
        <dbReference type="Google" id="ProtNLM"/>
    </source>
</evidence>
<dbReference type="InterPro" id="IPR049900">
    <property type="entry name" value="PKS_mFAS_DH"/>
</dbReference>
<name>A0AAN9UG63_9PEZI</name>
<evidence type="ECO:0000256" key="8">
    <source>
        <dbReference type="PROSITE-ProRule" id="PRU01363"/>
    </source>
</evidence>
<organism evidence="12 13">
    <name type="scientific">Cytospora paraplurivora</name>
    <dbReference type="NCBI Taxonomy" id="2898453"/>
    <lineage>
        <taxon>Eukaryota</taxon>
        <taxon>Fungi</taxon>
        <taxon>Dikarya</taxon>
        <taxon>Ascomycota</taxon>
        <taxon>Pezizomycotina</taxon>
        <taxon>Sordariomycetes</taxon>
        <taxon>Sordariomycetidae</taxon>
        <taxon>Diaporthales</taxon>
        <taxon>Cytosporaceae</taxon>
        <taxon>Cytospora</taxon>
    </lineage>
</organism>
<dbReference type="SMART" id="SM00829">
    <property type="entry name" value="PKS_ER"/>
    <property type="match status" value="1"/>
</dbReference>
<dbReference type="GO" id="GO:0006633">
    <property type="term" value="P:fatty acid biosynthetic process"/>
    <property type="evidence" value="ECO:0007669"/>
    <property type="project" value="TreeGrafter"/>
</dbReference>
<dbReference type="SUPFAM" id="SSF53335">
    <property type="entry name" value="S-adenosyl-L-methionine-dependent methyltransferases"/>
    <property type="match status" value="1"/>
</dbReference>
<dbReference type="GO" id="GO:1901336">
    <property type="term" value="P:lactone biosynthetic process"/>
    <property type="evidence" value="ECO:0007669"/>
    <property type="project" value="UniProtKB-ARBA"/>
</dbReference>
<dbReference type="SUPFAM" id="SSF47336">
    <property type="entry name" value="ACP-like"/>
    <property type="match status" value="1"/>
</dbReference>
<dbReference type="Gene3D" id="3.90.180.10">
    <property type="entry name" value="Medium-chain alcohol dehydrogenases, catalytic domain"/>
    <property type="match status" value="1"/>
</dbReference>
<dbReference type="InterPro" id="IPR016039">
    <property type="entry name" value="Thiolase-like"/>
</dbReference>
<dbReference type="SUPFAM" id="SSF52151">
    <property type="entry name" value="FabD/lysophospholipase-like"/>
    <property type="match status" value="1"/>
</dbReference>
<dbReference type="InterPro" id="IPR016036">
    <property type="entry name" value="Malonyl_transacylase_ACP-bd"/>
</dbReference>
<dbReference type="InterPro" id="IPR020843">
    <property type="entry name" value="ER"/>
</dbReference>
<keyword evidence="6" id="KW-0511">Multifunctional enzyme</keyword>
<dbReference type="InterPro" id="IPR020807">
    <property type="entry name" value="PKS_DH"/>
</dbReference>
<reference evidence="12 13" key="1">
    <citation type="journal article" date="2023" name="PLoS ONE">
        <title>Cytospora paraplurivora sp. nov. isolated from orchards with fruit tree decline syndrome in Ontario, Canada.</title>
        <authorList>
            <person name="Ilyukhin E."/>
            <person name="Nguyen H.D.T."/>
            <person name="Castle A.J."/>
            <person name="Ellouze W."/>
        </authorList>
    </citation>
    <scope>NUCLEOTIDE SEQUENCE [LARGE SCALE GENOMIC DNA]</scope>
    <source>
        <strain evidence="12 13">FDS-564</strain>
    </source>
</reference>
<dbReference type="Pfam" id="PF23114">
    <property type="entry name" value="NAD-bd_HRPKS_sdrA"/>
    <property type="match status" value="1"/>
</dbReference>
<dbReference type="InterPro" id="IPR001227">
    <property type="entry name" value="Ac_transferase_dom_sf"/>
</dbReference>
<feature type="active site" description="Proton donor; for dehydratase activity" evidence="8">
    <location>
        <position position="806"/>
    </location>
</feature>
<evidence type="ECO:0000256" key="7">
    <source>
        <dbReference type="ARBA" id="ARBA00023315"/>
    </source>
</evidence>
<dbReference type="Pfam" id="PF08240">
    <property type="entry name" value="ADH_N"/>
    <property type="match status" value="1"/>
</dbReference>
<evidence type="ECO:0000313" key="13">
    <source>
        <dbReference type="Proteomes" id="UP001320245"/>
    </source>
</evidence>
<sequence>MILEAGIIPPNANFEKINPKIDADFLNIKNGVNGTRDLSQVDHISAPNGERNGHSNGALASITTNGVKSAHDDEVHLTTSRSQNLGSALTPTRPGPDRLLVFSAADENGLKRLGDAYEAYFRGHQVTEDDETYLDNLAFTLSAHRSSLSSKSFAILNTVESLKNIGSLISKPLSPDRNGGLAFIFTGQGAQYRHMGVGLLSNPDFRAAIELFDEELHTLGSSWSVVGLLREGGHLHDVDDPEYSQPMTTALQIALYELLHSLDVKPSSVLGHSSGEIAAAYAAGALNLSSACKVSFERGRWASVLRRSTECPGAMLSVELSEEKMQGYLSKHPQFAKDIHVACINSPYNVTISGDESSIDSIQRTLAGEQVRTKKLSTGVAYHSPHMVQIATEYTESLVGLRPGKGSVKRPLMISSVTGQYVLDIKDVCKPEYWVANMVSPVQFARAMSVMSKSIDRAQTRKLGSPKLEMIQDLVEVGPHSALRRPVLDCLEHNKVPAARSRYHSVLVRQVPASQAALRLIGELYSRGHGVNVQQANRIGKSSSASPQLLVDLPSYPFKHTKSYWHESQISKHGRIRRAPKMELLGVPVSDWNPLEPRWRKVFDLTETPWKGEHSVNGKAIYPATGMVVMAVEGAKQVADTSRRISSYRIRDAVFSAPIAIEEDRSQVQLHMRSDHSHADKSSTSFEFRVYSMSVTGWFENCRGFVQVNFENDREGAMGVRQRKNMFFQDKYNEALKTCTHHVPRAKMYENFVSNGLIYGPSFQGLDNLSWDGKNTAIGDVRCFQWTDEQTQNHRQSHVAHPTTLDAAGQLSWVVLTKGAKQILANGFAATRIQDMWMASSGLSYPETNHLRVYNKSSLKGLRGTDCSLFALDQAGNLVLQISHFETTTIGGDDTAFNNIRPREICFEMVYKPDLSFMDAEQLLAVASHGMVREEEPVSFHQDLEMALFYFVKQASALKRSTKHSRGSLKPHMAKYMSWLDRQIYDYEVGDLASRREGWTSKINDSKAMEGLINDLERTNAQGRFFMRVGRELVGIILGLKDPLEVMFESGLVERYYQEMCDTIPCCKKITRYLDILCHKNPQLKVIEVGAGTGSFTGCILEALRGRYGQYVYTDISGAYFAAAREKFASLGSKISYQLLDVERDAVDQGYEEGSFDVVIAGWVLHATHNLAATISHVRRLLKPHGKLVLLELTEPQSLRNGFAFGTLPGWWLSTETERQWGPCVSTPEWSQLLLANGFEDVDVVLPDYENPICRESTIIIASRDGAEEPEPVSVETPITLLLGSGTTLQATAAERIRQVLEQQNGLRCQIAFIDREPFSNIPRGSVLVFLAELDQSYLSTLNKRSFGALQNLLSNAQTVFWLASSCKTASFSADREMVRGLARVLSTEKFSLTFVTLNFESLPLEANTCAHLASQVITHTMRASSSGCELEYVERDGTLMINRVYPSEKMNQEIHTKTHTTLINQEVQQSPALVLTVPNPGLLDSLRWEEDLARGNDLGEDEIEIEVQAVGVNFRDLLVVLGRFNADTVGCECAGTVRRVGANCTGLQPGDRVCACVLGCARTYVRCHYKLAVKVPDFLSINEAASLPITGVTAHYSLVTLANLQKEDSILIHSATGGTGQMALQIAQAIGAEVYVTVGTEEKRQLVKELYRVPETHILYSRDISFSKELLRRTDGRGVDVVINSLSGEALLASWECMAPFGRFIELGKADIQANSKLPMSKFFGEVSFHAVAVDYIVEHRPSMIQKHLQAVMALLKDGTIKVASPLHLHPVSEVEAAFRSMQSGTNTGKMVLTLSPMDVVPTLVDELQGAGVVVRTPRCDVSCSESLAEALKQCADLPPIKGCLQCTMVLQDCLFESMTWDQWSTSIRSKVPSTWNLHTQLPRDLSFFVMLSSAAAIVGSMGQSNYAAGNLYQDGLAAHRLALGEKAISIDLGWMGDVGIVAENAELTKGKEAVADLAPVYEIEFLALLDHYLDANLVQTPEHSQAIIGLVTPAQFWSRGAEPPDWLIERPLFRGLPRDSNEDGNDSGDVSGTRSDRNWADELTRASSTTEATSIVVEALVQKLSKATSTPPEDIDRTRPLHVYGVDSLLAVEIRNWFGKVFKSDVAIFDITGQGSLEKVAETAAAHSVLSKKHQEEA</sequence>
<keyword evidence="5" id="KW-0560">Oxidoreductase</keyword>
<feature type="domain" description="PKS/mFAS DH" evidence="11">
    <location>
        <begin position="582"/>
        <end position="896"/>
    </location>
</feature>
<dbReference type="Pfam" id="PF14765">
    <property type="entry name" value="PS-DH"/>
    <property type="match status" value="1"/>
</dbReference>
<dbReference type="PROSITE" id="PS50075">
    <property type="entry name" value="CARRIER"/>
    <property type="match status" value="1"/>
</dbReference>
<dbReference type="InterPro" id="IPR020806">
    <property type="entry name" value="PKS_PP-bd"/>
</dbReference>
<dbReference type="PROSITE" id="PS52019">
    <property type="entry name" value="PKS_MFAS_DH"/>
    <property type="match status" value="1"/>
</dbReference>
<dbReference type="SUPFAM" id="SSF51735">
    <property type="entry name" value="NAD(P)-binding Rossmann-fold domains"/>
    <property type="match status" value="2"/>
</dbReference>
<dbReference type="GO" id="GO:0031177">
    <property type="term" value="F:phosphopantetheine binding"/>
    <property type="evidence" value="ECO:0007669"/>
    <property type="project" value="InterPro"/>
</dbReference>
<dbReference type="InterPro" id="IPR042104">
    <property type="entry name" value="PKS_dehydratase_sf"/>
</dbReference>
<dbReference type="FunFam" id="3.40.50.720:FF:000209">
    <property type="entry name" value="Polyketide synthase Pks12"/>
    <property type="match status" value="1"/>
</dbReference>
<dbReference type="InterPro" id="IPR013217">
    <property type="entry name" value="Methyltransf_12"/>
</dbReference>
<dbReference type="InterPro" id="IPR049551">
    <property type="entry name" value="PKS_DH_C"/>
</dbReference>
<dbReference type="Pfam" id="PF13602">
    <property type="entry name" value="ADH_zinc_N_2"/>
    <property type="match status" value="1"/>
</dbReference>
<dbReference type="PANTHER" id="PTHR43775:SF29">
    <property type="entry name" value="ASPERFURANONE POLYKETIDE SYNTHASE AFOG-RELATED"/>
    <property type="match status" value="1"/>
</dbReference>
<feature type="domain" description="Carrier" evidence="10">
    <location>
        <begin position="2053"/>
        <end position="2130"/>
    </location>
</feature>
<dbReference type="InterPro" id="IPR050091">
    <property type="entry name" value="PKS_NRPS_Biosynth_Enz"/>
</dbReference>
<keyword evidence="4" id="KW-0521">NADP</keyword>
<keyword evidence="13" id="KW-1185">Reference proteome</keyword>
<keyword evidence="7" id="KW-0012">Acyltransferase</keyword>
<dbReference type="Pfam" id="PF08659">
    <property type="entry name" value="KR"/>
    <property type="match status" value="1"/>
</dbReference>
<keyword evidence="1" id="KW-0596">Phosphopantetheine</keyword>
<proteinExistence type="predicted"/>
<dbReference type="Proteomes" id="UP001320245">
    <property type="component" value="Unassembled WGS sequence"/>
</dbReference>
<dbReference type="SMART" id="SM00826">
    <property type="entry name" value="PKS_DH"/>
    <property type="match status" value="1"/>
</dbReference>
<dbReference type="InterPro" id="IPR029063">
    <property type="entry name" value="SAM-dependent_MTases_sf"/>
</dbReference>
<dbReference type="InterPro" id="IPR056501">
    <property type="entry name" value="NAD-bd_HRPKS_sdrA"/>
</dbReference>
<dbReference type="InterPro" id="IPR011032">
    <property type="entry name" value="GroES-like_sf"/>
</dbReference>
<dbReference type="SUPFAM" id="SSF55048">
    <property type="entry name" value="Probable ACP-binding domain of malonyl-CoA ACP transacylase"/>
    <property type="match status" value="1"/>
</dbReference>
<feature type="compositionally biased region" description="Basic and acidic residues" evidence="9">
    <location>
        <begin position="2036"/>
        <end position="2046"/>
    </location>
</feature>
<dbReference type="Gene3D" id="3.40.366.10">
    <property type="entry name" value="Malonyl-Coenzyme A Acyl Carrier Protein, domain 2"/>
    <property type="match status" value="1"/>
</dbReference>
<evidence type="ECO:0000256" key="2">
    <source>
        <dbReference type="ARBA" id="ARBA00022553"/>
    </source>
</evidence>
<dbReference type="InterPro" id="IPR036291">
    <property type="entry name" value="NAD(P)-bd_dom_sf"/>
</dbReference>
<evidence type="ECO:0000259" key="11">
    <source>
        <dbReference type="PROSITE" id="PS52019"/>
    </source>
</evidence>
<gene>
    <name evidence="12" type="ORF">SLS53_002588</name>
</gene>
<dbReference type="InterPro" id="IPR009081">
    <property type="entry name" value="PP-bd_ACP"/>
</dbReference>
<dbReference type="Pfam" id="PF21089">
    <property type="entry name" value="PKS_DH_N"/>
    <property type="match status" value="1"/>
</dbReference>
<evidence type="ECO:0000256" key="3">
    <source>
        <dbReference type="ARBA" id="ARBA00022679"/>
    </source>
</evidence>
<dbReference type="Gene3D" id="3.40.47.10">
    <property type="match status" value="1"/>
</dbReference>
<dbReference type="Pfam" id="PF00698">
    <property type="entry name" value="Acyl_transf_1"/>
    <property type="match status" value="1"/>
</dbReference>
<dbReference type="InterPro" id="IPR016035">
    <property type="entry name" value="Acyl_Trfase/lysoPLipase"/>
</dbReference>
<dbReference type="SMART" id="SM00822">
    <property type="entry name" value="PKS_KR"/>
    <property type="match status" value="1"/>
</dbReference>
<dbReference type="InterPro" id="IPR013154">
    <property type="entry name" value="ADH-like_N"/>
</dbReference>
<dbReference type="Gene3D" id="3.40.50.150">
    <property type="entry name" value="Vaccinia Virus protein VP39"/>
    <property type="match status" value="1"/>
</dbReference>
<evidence type="ECO:0000256" key="6">
    <source>
        <dbReference type="ARBA" id="ARBA00023268"/>
    </source>
</evidence>
<evidence type="ECO:0000256" key="5">
    <source>
        <dbReference type="ARBA" id="ARBA00023002"/>
    </source>
</evidence>
<dbReference type="GO" id="GO:0044550">
    <property type="term" value="P:secondary metabolite biosynthetic process"/>
    <property type="evidence" value="ECO:0007669"/>
    <property type="project" value="TreeGrafter"/>
</dbReference>
<dbReference type="SMART" id="SM00827">
    <property type="entry name" value="PKS_AT"/>
    <property type="match status" value="1"/>
</dbReference>
<feature type="active site" description="Proton acceptor; for dehydratase activity" evidence="8">
    <location>
        <position position="614"/>
    </location>
</feature>